<sequence>MASKTFTGSIIGLDAERVEVEADARPGLTRFYVVGLPDAMVQEARERVKSAVKHSGFLFPRGTAIVNLAPADLRKAGTLYDLPIAVALIGLRHPASLATQHALLAGELSLDGQLRPIHGSMSLAALAKHCGASEVIVPRANAKEASLVPGIRVYGAESLSEVVAHLEGRTRLPRTPTQILERGLMPRAFPDFSSVRGQEQAKRALEIAAAGGHNVLMQGPPGSGKTLLAHCYPSILPALEPEEILEVTRIWSVAGKLDSGKGIMSERPFRTPHHTASGASLVGGGTVPRPGEVSIAHRGVLFLDEFPEFARPVLENLRQPLEDGTVTVTRVQQSVTFPARFNLIAAMNPCPCGYATDPDHECSCTPMQIALYRKRISGPLLDRIDLLIEVPKVKTSSLLDQSDAEASAAIRERVCAARDKQMGRRGETGVLLNSELPSQVFRGPFKPHEDARKLLEQADARYHLSGRSYFRILKVALTIADLSGSARITMEHVAEALQYRQIFE</sequence>
<accession>A0A928TQ84</accession>
<dbReference type="Pfam" id="PF13541">
    <property type="entry name" value="ChlI"/>
    <property type="match status" value="1"/>
</dbReference>
<dbReference type="EMBL" id="JABTTY010000001">
    <property type="protein sequence ID" value="MBE7525237.1"/>
    <property type="molecule type" value="Genomic_DNA"/>
</dbReference>
<dbReference type="Pfam" id="PF13335">
    <property type="entry name" value="Mg_chelatase_C"/>
    <property type="match status" value="1"/>
</dbReference>
<name>A0A928TQ84_UNCKA</name>
<dbReference type="Gene3D" id="3.30.230.10">
    <property type="match status" value="1"/>
</dbReference>
<dbReference type="PANTHER" id="PTHR32039:SF7">
    <property type="entry name" value="COMPETENCE PROTEIN COMM"/>
    <property type="match status" value="1"/>
</dbReference>
<keyword evidence="3" id="KW-0067">ATP-binding</keyword>
<dbReference type="InterPro" id="IPR027417">
    <property type="entry name" value="P-loop_NTPase"/>
</dbReference>
<gene>
    <name evidence="5" type="ORF">HS096_02500</name>
</gene>
<evidence type="ECO:0000256" key="2">
    <source>
        <dbReference type="ARBA" id="ARBA00022741"/>
    </source>
</evidence>
<dbReference type="InterPro" id="IPR020568">
    <property type="entry name" value="Ribosomal_Su5_D2-typ_SF"/>
</dbReference>
<dbReference type="Gene3D" id="3.40.50.300">
    <property type="entry name" value="P-loop containing nucleotide triphosphate hydrolases"/>
    <property type="match status" value="1"/>
</dbReference>
<dbReference type="InterPro" id="IPR001208">
    <property type="entry name" value="MCM_dom"/>
</dbReference>
<dbReference type="Proteomes" id="UP000710385">
    <property type="component" value="Unassembled WGS sequence"/>
</dbReference>
<evidence type="ECO:0000259" key="4">
    <source>
        <dbReference type="PROSITE" id="PS50051"/>
    </source>
</evidence>
<keyword evidence="2" id="KW-0547">Nucleotide-binding</keyword>
<reference evidence="5" key="1">
    <citation type="submission" date="2020-05" db="EMBL/GenBank/DDBJ databases">
        <title>High-Quality Genomes of Partial-Nitritation/Anammox System by Hierarchical Clustering Based Hybrid Assembly.</title>
        <authorList>
            <person name="Liu L."/>
            <person name="Wang Y."/>
            <person name="Che Y."/>
            <person name="Chen Y."/>
            <person name="Xia Y."/>
            <person name="Luo R."/>
            <person name="Cheng S.H."/>
            <person name="Zheng C."/>
            <person name="Zhang T."/>
        </authorList>
    </citation>
    <scope>NUCLEOTIDE SEQUENCE</scope>
    <source>
        <strain evidence="5">H1_PAT1</strain>
    </source>
</reference>
<organism evidence="5 6">
    <name type="scientific">candidate division WWE3 bacterium</name>
    <dbReference type="NCBI Taxonomy" id="2053526"/>
    <lineage>
        <taxon>Bacteria</taxon>
        <taxon>Katanobacteria</taxon>
    </lineage>
</organism>
<dbReference type="InterPro" id="IPR025158">
    <property type="entry name" value="Mg_chelat-rel_C"/>
</dbReference>
<dbReference type="Pfam" id="PF01078">
    <property type="entry name" value="Mg_chelatase"/>
    <property type="match status" value="1"/>
</dbReference>
<protein>
    <submittedName>
        <fullName evidence="5">YifB family Mg chelatase-like AAA ATPase</fullName>
    </submittedName>
</protein>
<dbReference type="InterPro" id="IPR045006">
    <property type="entry name" value="CHLI-like"/>
</dbReference>
<evidence type="ECO:0000313" key="6">
    <source>
        <dbReference type="Proteomes" id="UP000710385"/>
    </source>
</evidence>
<dbReference type="InterPro" id="IPR000523">
    <property type="entry name" value="Mg_chelatse_chII-like_cat_dom"/>
</dbReference>
<dbReference type="InterPro" id="IPR004482">
    <property type="entry name" value="Mg_chelat-rel"/>
</dbReference>
<dbReference type="PROSITE" id="PS50051">
    <property type="entry name" value="MCM_2"/>
    <property type="match status" value="1"/>
</dbReference>
<evidence type="ECO:0000313" key="5">
    <source>
        <dbReference type="EMBL" id="MBE7525237.1"/>
    </source>
</evidence>
<evidence type="ECO:0000256" key="3">
    <source>
        <dbReference type="ARBA" id="ARBA00022840"/>
    </source>
</evidence>
<dbReference type="GO" id="GO:0003677">
    <property type="term" value="F:DNA binding"/>
    <property type="evidence" value="ECO:0007669"/>
    <property type="project" value="InterPro"/>
</dbReference>
<dbReference type="AlphaFoldDB" id="A0A928TQ84"/>
<dbReference type="InterPro" id="IPR014721">
    <property type="entry name" value="Ribsml_uS5_D2-typ_fold_subgr"/>
</dbReference>
<dbReference type="SUPFAM" id="SSF52540">
    <property type="entry name" value="P-loop containing nucleoside triphosphate hydrolases"/>
    <property type="match status" value="1"/>
</dbReference>
<proteinExistence type="inferred from homology"/>
<comment type="similarity">
    <text evidence="1">Belongs to the Mg-chelatase subunits D/I family. ComM subfamily.</text>
</comment>
<evidence type="ECO:0000256" key="1">
    <source>
        <dbReference type="ARBA" id="ARBA00006354"/>
    </source>
</evidence>
<dbReference type="GO" id="GO:0005524">
    <property type="term" value="F:ATP binding"/>
    <property type="evidence" value="ECO:0007669"/>
    <property type="project" value="UniProtKB-KW"/>
</dbReference>
<comment type="caution">
    <text evidence="5">The sequence shown here is derived from an EMBL/GenBank/DDBJ whole genome shotgun (WGS) entry which is preliminary data.</text>
</comment>
<dbReference type="PRINTS" id="PR01657">
    <property type="entry name" value="MCMFAMILY"/>
</dbReference>
<dbReference type="SMART" id="SM00382">
    <property type="entry name" value="AAA"/>
    <property type="match status" value="1"/>
</dbReference>
<feature type="domain" description="MCM C-terminal AAA(+) ATPase" evidence="4">
    <location>
        <begin position="291"/>
        <end position="390"/>
    </location>
</feature>
<dbReference type="NCBIfam" id="TIGR00368">
    <property type="entry name" value="YifB family Mg chelatase-like AAA ATPase"/>
    <property type="match status" value="1"/>
</dbReference>
<dbReference type="InterPro" id="IPR003593">
    <property type="entry name" value="AAA+_ATPase"/>
</dbReference>
<dbReference type="SUPFAM" id="SSF54211">
    <property type="entry name" value="Ribosomal protein S5 domain 2-like"/>
    <property type="match status" value="1"/>
</dbReference>
<dbReference type="PANTHER" id="PTHR32039">
    <property type="entry name" value="MAGNESIUM-CHELATASE SUBUNIT CHLI"/>
    <property type="match status" value="1"/>
</dbReference>